<dbReference type="InterPro" id="IPR001238">
    <property type="entry name" value="DNA-binding_RecF"/>
</dbReference>
<organism evidence="12 13">
    <name type="scientific">Profundicola chukchiensis</name>
    <dbReference type="NCBI Taxonomy" id="2961959"/>
    <lineage>
        <taxon>Bacteria</taxon>
        <taxon>Pseudomonadati</taxon>
        <taxon>Bacteroidota</taxon>
        <taxon>Flavobacteriia</taxon>
        <taxon>Flavobacteriales</taxon>
        <taxon>Weeksellaceae</taxon>
        <taxon>Profundicola</taxon>
    </lineage>
</organism>
<keyword evidence="13" id="KW-1185">Reference proteome</keyword>
<evidence type="ECO:0000256" key="7">
    <source>
        <dbReference type="ARBA" id="ARBA00022840"/>
    </source>
</evidence>
<dbReference type="RefSeq" id="WP_304420498.1">
    <property type="nucleotide sequence ID" value="NZ_JANCMU010000002.1"/>
</dbReference>
<sequence>MYLNRIHFNNFKNFEEKTFDFSPKINAFVGNNGRGKTNILDAIYYLSHLKSYFNHSDKLNIRFGEEFFMVEGWFNKDGEEDHIQCGVHVAQKKTAKRNLKAYDRLSDHVGKFPAVIISPYDRDLISEGSDVRRKFIDSIISQSDATYLANLIRYNKVLQQRNALLKYFAANRTFDAVQLDIFDQEILQLGEKIYHKRKDFVEDFKPIFQKYYEYISTGKEIVEIEYKSDLEETTTDYLKYNLAKDKVLQYTSSGIHKDDLKFKISDHPIKKFGSQGQQKSFLISLKLAQLEIIKTQLKVTPILLLDDIFDKLDESRVEQLIKLVNEEHFGQIFLSDTHPERTQNVLSKINEKHAIFEL</sequence>
<dbReference type="InterPro" id="IPR027417">
    <property type="entry name" value="P-loop_NTPase"/>
</dbReference>
<evidence type="ECO:0000313" key="13">
    <source>
        <dbReference type="Proteomes" id="UP001152599"/>
    </source>
</evidence>
<dbReference type="Gene3D" id="3.40.50.300">
    <property type="entry name" value="P-loop containing nucleotide triphosphate hydrolases"/>
    <property type="match status" value="1"/>
</dbReference>
<dbReference type="PANTHER" id="PTHR32182:SF0">
    <property type="entry name" value="DNA REPLICATION AND REPAIR PROTEIN RECF"/>
    <property type="match status" value="1"/>
</dbReference>
<comment type="similarity">
    <text evidence="2 9 10">Belongs to the RecF family.</text>
</comment>
<dbReference type="GO" id="GO:0006260">
    <property type="term" value="P:DNA replication"/>
    <property type="evidence" value="ECO:0007669"/>
    <property type="project" value="UniProtKB-UniRule"/>
</dbReference>
<dbReference type="PROSITE" id="PS00618">
    <property type="entry name" value="RECF_2"/>
    <property type="match status" value="1"/>
</dbReference>
<evidence type="ECO:0000256" key="4">
    <source>
        <dbReference type="ARBA" id="ARBA00022490"/>
    </source>
</evidence>
<keyword evidence="9 10" id="KW-0234">DNA repair</keyword>
<feature type="domain" description="RecF/RecN/SMC N-terminal" evidence="11">
    <location>
        <begin position="2"/>
        <end position="335"/>
    </location>
</feature>
<evidence type="ECO:0000256" key="8">
    <source>
        <dbReference type="ARBA" id="ARBA00023125"/>
    </source>
</evidence>
<evidence type="ECO:0000256" key="3">
    <source>
        <dbReference type="ARBA" id="ARBA00020170"/>
    </source>
</evidence>
<dbReference type="GO" id="GO:0000731">
    <property type="term" value="P:DNA synthesis involved in DNA repair"/>
    <property type="evidence" value="ECO:0007669"/>
    <property type="project" value="TreeGrafter"/>
</dbReference>
<dbReference type="InterPro" id="IPR018078">
    <property type="entry name" value="DNA-binding_RecF_CS"/>
</dbReference>
<keyword evidence="9 10" id="KW-0742">SOS response</keyword>
<keyword evidence="6 9" id="KW-0547">Nucleotide-binding</keyword>
<evidence type="ECO:0000259" key="11">
    <source>
        <dbReference type="Pfam" id="PF02463"/>
    </source>
</evidence>
<dbReference type="GO" id="GO:0005524">
    <property type="term" value="F:ATP binding"/>
    <property type="evidence" value="ECO:0007669"/>
    <property type="project" value="UniProtKB-UniRule"/>
</dbReference>
<dbReference type="InterPro" id="IPR003395">
    <property type="entry name" value="RecF/RecN/SMC_N"/>
</dbReference>
<proteinExistence type="inferred from homology"/>
<evidence type="ECO:0000256" key="6">
    <source>
        <dbReference type="ARBA" id="ARBA00022741"/>
    </source>
</evidence>
<dbReference type="HAMAP" id="MF_00365">
    <property type="entry name" value="RecF"/>
    <property type="match status" value="1"/>
</dbReference>
<comment type="subcellular location">
    <subcellularLocation>
        <location evidence="1 9 10">Cytoplasm</location>
    </subcellularLocation>
</comment>
<keyword evidence="8 9" id="KW-0238">DNA-binding</keyword>
<dbReference type="SUPFAM" id="SSF52540">
    <property type="entry name" value="P-loop containing nucleoside triphosphate hydrolases"/>
    <property type="match status" value="1"/>
</dbReference>
<dbReference type="AlphaFoldDB" id="A0A9X4MZV8"/>
<accession>A0A9X4MZV8</accession>
<comment type="function">
    <text evidence="9 10">The RecF protein is involved in DNA metabolism; it is required for DNA replication and normal SOS inducibility. RecF binds preferentially to single-stranded, linear DNA. It also seems to bind ATP.</text>
</comment>
<evidence type="ECO:0000256" key="10">
    <source>
        <dbReference type="RuleBase" id="RU000578"/>
    </source>
</evidence>
<dbReference type="Pfam" id="PF02463">
    <property type="entry name" value="SMC_N"/>
    <property type="match status" value="1"/>
</dbReference>
<dbReference type="Proteomes" id="UP001152599">
    <property type="component" value="Unassembled WGS sequence"/>
</dbReference>
<dbReference type="GO" id="GO:0003697">
    <property type="term" value="F:single-stranded DNA binding"/>
    <property type="evidence" value="ECO:0007669"/>
    <property type="project" value="UniProtKB-UniRule"/>
</dbReference>
<protein>
    <recommendedName>
        <fullName evidence="3 9">DNA replication and repair protein RecF</fullName>
    </recommendedName>
</protein>
<feature type="binding site" evidence="9">
    <location>
        <begin position="30"/>
        <end position="37"/>
    </location>
    <ligand>
        <name>ATP</name>
        <dbReference type="ChEBI" id="CHEBI:30616"/>
    </ligand>
</feature>
<dbReference type="Gene3D" id="1.20.1050.90">
    <property type="entry name" value="RecF/RecN/SMC, N-terminal domain"/>
    <property type="match status" value="1"/>
</dbReference>
<dbReference type="GO" id="GO:0009432">
    <property type="term" value="P:SOS response"/>
    <property type="evidence" value="ECO:0007669"/>
    <property type="project" value="UniProtKB-UniRule"/>
</dbReference>
<evidence type="ECO:0000256" key="2">
    <source>
        <dbReference type="ARBA" id="ARBA00008016"/>
    </source>
</evidence>
<dbReference type="GO" id="GO:0005737">
    <property type="term" value="C:cytoplasm"/>
    <property type="evidence" value="ECO:0007669"/>
    <property type="project" value="UniProtKB-SubCell"/>
</dbReference>
<comment type="caution">
    <text evidence="12">The sequence shown here is derived from an EMBL/GenBank/DDBJ whole genome shotgun (WGS) entry which is preliminary data.</text>
</comment>
<evidence type="ECO:0000256" key="5">
    <source>
        <dbReference type="ARBA" id="ARBA00022705"/>
    </source>
</evidence>
<dbReference type="NCBIfam" id="TIGR00611">
    <property type="entry name" value="recf"/>
    <property type="match status" value="1"/>
</dbReference>
<keyword evidence="7 9" id="KW-0067">ATP-binding</keyword>
<name>A0A9X4MZV8_9FLAO</name>
<evidence type="ECO:0000313" key="12">
    <source>
        <dbReference type="EMBL" id="MDG4945980.1"/>
    </source>
</evidence>
<dbReference type="PANTHER" id="PTHR32182">
    <property type="entry name" value="DNA REPLICATION AND REPAIR PROTEIN RECF"/>
    <property type="match status" value="1"/>
</dbReference>
<reference evidence="12" key="1">
    <citation type="submission" date="2022-07" db="EMBL/GenBank/DDBJ databases">
        <title>Description and genome-wide analysis of Profundicola chukchiensis gen. nov., sp. nov., marine bacteria isolated from bottom sediments of the Chukchi Sea.</title>
        <authorList>
            <person name="Romanenko L."/>
            <person name="Otstavnykh N."/>
            <person name="Kurilenko V."/>
            <person name="Eremeev V."/>
            <person name="Velansky P."/>
            <person name="Mikhailov V."/>
            <person name="Isaeva M."/>
        </authorList>
    </citation>
    <scope>NUCLEOTIDE SEQUENCE</scope>
    <source>
        <strain evidence="12">KMM 9713</strain>
    </source>
</reference>
<dbReference type="PROSITE" id="PS00617">
    <property type="entry name" value="RECF_1"/>
    <property type="match status" value="1"/>
</dbReference>
<evidence type="ECO:0000256" key="9">
    <source>
        <dbReference type="HAMAP-Rule" id="MF_00365"/>
    </source>
</evidence>
<keyword evidence="5 9" id="KW-0235">DNA replication</keyword>
<evidence type="ECO:0000256" key="1">
    <source>
        <dbReference type="ARBA" id="ARBA00004496"/>
    </source>
</evidence>
<keyword evidence="9 10" id="KW-0227">DNA damage</keyword>
<gene>
    <name evidence="9" type="primary">recF</name>
    <name evidence="12" type="ORF">NMK71_06105</name>
</gene>
<keyword evidence="4 9" id="KW-0963">Cytoplasm</keyword>
<dbReference type="EMBL" id="JANCMU010000002">
    <property type="protein sequence ID" value="MDG4945980.1"/>
    <property type="molecule type" value="Genomic_DNA"/>
</dbReference>
<dbReference type="InterPro" id="IPR042174">
    <property type="entry name" value="RecF_2"/>
</dbReference>
<dbReference type="GO" id="GO:0006302">
    <property type="term" value="P:double-strand break repair"/>
    <property type="evidence" value="ECO:0007669"/>
    <property type="project" value="TreeGrafter"/>
</dbReference>